<dbReference type="eggNOG" id="COG4469">
    <property type="taxonomic scope" value="Bacteria"/>
</dbReference>
<proteinExistence type="predicted"/>
<accession>N4WJ55</accession>
<evidence type="ECO:0000313" key="4">
    <source>
        <dbReference type="EMBL" id="ENH96182.1"/>
    </source>
</evidence>
<dbReference type="InterPro" id="IPR057252">
    <property type="entry name" value="CoiA_C"/>
</dbReference>
<reference evidence="4 5" key="1">
    <citation type="submission" date="2013-03" db="EMBL/GenBank/DDBJ databases">
        <title>Draft genome sequence of Gracibacillus halophilus YIM-C55.5, a moderately halophilic and thermophilic organism from the Xiaochaidamu salt lake.</title>
        <authorList>
            <person name="Sugumar T."/>
            <person name="Polireddy D.R."/>
            <person name="Antony A."/>
            <person name="Madhava Y.R."/>
            <person name="Sivakumar N."/>
        </authorList>
    </citation>
    <scope>NUCLEOTIDE SEQUENCE [LARGE SCALE GENOMIC DNA]</scope>
    <source>
        <strain evidence="4 5">YIM-C55.5</strain>
    </source>
</reference>
<feature type="domain" description="Competence protein CoiA C-terminal" evidence="3">
    <location>
        <begin position="231"/>
        <end position="367"/>
    </location>
</feature>
<dbReference type="PATRIC" id="fig|1308866.3.peg.2480"/>
<dbReference type="EMBL" id="APML01000056">
    <property type="protein sequence ID" value="ENH96182.1"/>
    <property type="molecule type" value="Genomic_DNA"/>
</dbReference>
<dbReference type="RefSeq" id="WP_003472194.1">
    <property type="nucleotide sequence ID" value="NZ_APML01000056.1"/>
</dbReference>
<evidence type="ECO:0000259" key="3">
    <source>
        <dbReference type="Pfam" id="PF25166"/>
    </source>
</evidence>
<dbReference type="InterPro" id="IPR021176">
    <property type="entry name" value="Competence-induced_CoiA"/>
</dbReference>
<feature type="domain" description="Competence protein CoiA-like N-terminal" evidence="2">
    <location>
        <begin position="16"/>
        <end position="62"/>
    </location>
</feature>
<evidence type="ECO:0000313" key="5">
    <source>
        <dbReference type="Proteomes" id="UP000012283"/>
    </source>
</evidence>
<dbReference type="Pfam" id="PF25166">
    <property type="entry name" value="CoiA_C"/>
    <property type="match status" value="1"/>
</dbReference>
<keyword evidence="5" id="KW-1185">Reference proteome</keyword>
<evidence type="ECO:0000259" key="2">
    <source>
        <dbReference type="Pfam" id="PF25164"/>
    </source>
</evidence>
<evidence type="ECO:0000259" key="1">
    <source>
        <dbReference type="Pfam" id="PF06054"/>
    </source>
</evidence>
<organism evidence="4 5">
    <name type="scientific">Gracilibacillus halophilus YIM-C55.5</name>
    <dbReference type="NCBI Taxonomy" id="1308866"/>
    <lineage>
        <taxon>Bacteria</taxon>
        <taxon>Bacillati</taxon>
        <taxon>Bacillota</taxon>
        <taxon>Bacilli</taxon>
        <taxon>Bacillales</taxon>
        <taxon>Bacillaceae</taxon>
        <taxon>Gracilibacillus</taxon>
    </lineage>
</organism>
<feature type="domain" description="Competence protein CoiA nuclease-like" evidence="1">
    <location>
        <begin position="65"/>
        <end position="222"/>
    </location>
</feature>
<dbReference type="InterPro" id="IPR010330">
    <property type="entry name" value="CoiA_nuc"/>
</dbReference>
<sequence length="395" mass="47116">MLQAKNQAGELVTIFHKTRVEIEALRHEETFYCPECNAPLQVKAGHHMIPHFAHRHISPCQMQGESSYHETGKLLLYEWLKQQRIPVSLEHYLPTIQQRPDLLFQVGNKQVAIELQCSKLPTELIVQRTHGYQKQNIQVIWIVGANQLERLSADFVKIPFFARHMIHQFHSRFPLTLYFFSPEQQTITLCQDFIFTNQTTAIGAIHEYHLNQLTVWDLFSQNWLKQQRLYDYWLTKKKHWRNRPAPFYQQKDIQYRKWLYQQGYTIQSLPAFIYLPLKHQYRLIDPLWLWQSQLFFQMLKRNTFVSIENVRHKIKNQLLSSSLFPLIHASEDPFLEYMDILHQIHVVKKRGNRYQLTYHKKPYAHIDAAIEADRNLFTLLANGKRTKATVNNDKA</sequence>
<dbReference type="Pfam" id="PF25164">
    <property type="entry name" value="CoiA_N"/>
    <property type="match status" value="1"/>
</dbReference>
<dbReference type="PIRSF" id="PIRSF007487">
    <property type="entry name" value="Competence-induced_CoiA_bac"/>
    <property type="match status" value="1"/>
</dbReference>
<dbReference type="InterPro" id="IPR057253">
    <property type="entry name" value="CoiA-like_N"/>
</dbReference>
<comment type="caution">
    <text evidence="4">The sequence shown here is derived from an EMBL/GenBank/DDBJ whole genome shotgun (WGS) entry which is preliminary data.</text>
</comment>
<name>N4WJ55_9BACI</name>
<dbReference type="Proteomes" id="UP000012283">
    <property type="component" value="Unassembled WGS sequence"/>
</dbReference>
<protein>
    <recommendedName>
        <fullName evidence="6">Competence protein CoiA</fullName>
    </recommendedName>
</protein>
<dbReference type="AlphaFoldDB" id="N4WJ55"/>
<evidence type="ECO:0008006" key="6">
    <source>
        <dbReference type="Google" id="ProtNLM"/>
    </source>
</evidence>
<gene>
    <name evidence="4" type="ORF">J416_12262</name>
</gene>
<dbReference type="Pfam" id="PF06054">
    <property type="entry name" value="CoiA_nuc"/>
    <property type="match status" value="1"/>
</dbReference>
<dbReference type="STRING" id="1308866.J416_12262"/>